<evidence type="ECO:0000313" key="3">
    <source>
        <dbReference type="Proteomes" id="UP001168363"/>
    </source>
</evidence>
<dbReference type="Proteomes" id="UP001168363">
    <property type="component" value="Unassembled WGS sequence"/>
</dbReference>
<keyword evidence="3" id="KW-1185">Reference proteome</keyword>
<reference evidence="2" key="1">
    <citation type="submission" date="2023-06" db="EMBL/GenBank/DDBJ databases">
        <title>Genome sequence of Nocardioides sp. SOB44.</title>
        <authorList>
            <person name="Zhang G."/>
        </authorList>
    </citation>
    <scope>NUCLEOTIDE SEQUENCE</scope>
    <source>
        <strain evidence="2">SOB44</strain>
    </source>
</reference>
<name>A0ABT8TP94_9ACTN</name>
<feature type="compositionally biased region" description="Basic residues" evidence="1">
    <location>
        <begin position="347"/>
        <end position="362"/>
    </location>
</feature>
<accession>A0ABT8TP94</accession>
<dbReference type="RefSeq" id="WP_302707301.1">
    <property type="nucleotide sequence ID" value="NZ_JAULSC010000006.1"/>
</dbReference>
<evidence type="ECO:0000313" key="2">
    <source>
        <dbReference type="EMBL" id="MDO3395768.1"/>
    </source>
</evidence>
<comment type="caution">
    <text evidence="2">The sequence shown here is derived from an EMBL/GenBank/DDBJ whole genome shotgun (WGS) entry which is preliminary data.</text>
</comment>
<protein>
    <recommendedName>
        <fullName evidence="4">Sulfotransferase family protein</fullName>
    </recommendedName>
</protein>
<dbReference type="EMBL" id="JAULSC010000006">
    <property type="protein sequence ID" value="MDO3395768.1"/>
    <property type="molecule type" value="Genomic_DNA"/>
</dbReference>
<dbReference type="InterPro" id="IPR027417">
    <property type="entry name" value="P-loop_NTPase"/>
</dbReference>
<sequence>MSAGRTWASEGQAMAERVLLHVGLMKSGTTFIQGRLNANRDRLAEQGILFPGPSWARHARAVSDLIGSKHAEEGAWASLAEELRAHPGTAIVSMEYLGPISAERIRQVRDDLAGSPVEAVVTVRDLGRSVPAMWQETLKNRQSWGWTEYLSALEDGGDAGRRFWRQQAADRVVGRWAEVLGPENVHVVTVPPPGAPGELLWERFCEVAGITGTEWDEAPRANESLGVASALLMGRINELVGDLALPEYNKKIKALGKHVLVHRRRDEEPIGFTVPRWLRKRSAGMVAGIEASGARVVGDLRELEPLDVPGADPASVDAQAQLDAAVAALVHVLREGGIKRPGQGGKNRGKNQGAKKNRRRGKGRDAGQ</sequence>
<gene>
    <name evidence="2" type="ORF">QWJ41_08580</name>
</gene>
<evidence type="ECO:0008006" key="4">
    <source>
        <dbReference type="Google" id="ProtNLM"/>
    </source>
</evidence>
<dbReference type="SUPFAM" id="SSF52540">
    <property type="entry name" value="P-loop containing nucleoside triphosphate hydrolases"/>
    <property type="match status" value="1"/>
</dbReference>
<feature type="region of interest" description="Disordered" evidence="1">
    <location>
        <begin position="337"/>
        <end position="368"/>
    </location>
</feature>
<organism evidence="2 3">
    <name type="scientific">Nocardioides cremeus</name>
    <dbReference type="NCBI Taxonomy" id="3058044"/>
    <lineage>
        <taxon>Bacteria</taxon>
        <taxon>Bacillati</taxon>
        <taxon>Actinomycetota</taxon>
        <taxon>Actinomycetes</taxon>
        <taxon>Propionibacteriales</taxon>
        <taxon>Nocardioidaceae</taxon>
        <taxon>Nocardioides</taxon>
    </lineage>
</organism>
<dbReference type="Gene3D" id="3.40.50.300">
    <property type="entry name" value="P-loop containing nucleotide triphosphate hydrolases"/>
    <property type="match status" value="1"/>
</dbReference>
<proteinExistence type="predicted"/>
<evidence type="ECO:0000256" key="1">
    <source>
        <dbReference type="SAM" id="MobiDB-lite"/>
    </source>
</evidence>